<accession>A0ABY8U489</accession>
<sequence>MASTKSKLNPFAAEFVPGGTHTSSSRSAALPAAASRASQQQEPDAAAVLFDIKELPMEMLSCIMASLAGCNHDLSSCLMASQQLQAAVRAARVTYALTEPQQQLLSNPANSCKLDELVHALTKYMPGMAGAAAAARDTSGASPLFVAAEAGRAAAVEVLLRAGADPLVGNTAGETALYIAALRGHLPVVEVLLKHLSAAGVDWMQAGLYGDAWTPLMAAAVANRVDVALCLLRAANGFTAAGNKLQQLQQRDSSKQLGKNGAGVPAAGVLQAGSNSASAAQYQNHAHAFHQQRQRNTDAGAAGVERLLAAENRYGQTALHIAARKGCRELLQLLLCYGAVRVAGQVVDTAGDTWADVARRHGHSVALRELLQQC</sequence>
<dbReference type="Pfam" id="PF00023">
    <property type="entry name" value="Ank"/>
    <property type="match status" value="1"/>
</dbReference>
<dbReference type="Pfam" id="PF12796">
    <property type="entry name" value="Ank_2"/>
    <property type="match status" value="1"/>
</dbReference>
<feature type="repeat" description="ANK" evidence="3">
    <location>
        <begin position="172"/>
        <end position="195"/>
    </location>
</feature>
<evidence type="ECO:0000256" key="1">
    <source>
        <dbReference type="ARBA" id="ARBA00022737"/>
    </source>
</evidence>
<evidence type="ECO:0000256" key="4">
    <source>
        <dbReference type="SAM" id="MobiDB-lite"/>
    </source>
</evidence>
<keyword evidence="2 3" id="KW-0040">ANK repeat</keyword>
<dbReference type="SMART" id="SM00248">
    <property type="entry name" value="ANK"/>
    <property type="match status" value="4"/>
</dbReference>
<evidence type="ECO:0008006" key="7">
    <source>
        <dbReference type="Google" id="ProtNLM"/>
    </source>
</evidence>
<dbReference type="InterPro" id="IPR036770">
    <property type="entry name" value="Ankyrin_rpt-contain_sf"/>
</dbReference>
<proteinExistence type="predicted"/>
<dbReference type="SUPFAM" id="SSF48403">
    <property type="entry name" value="Ankyrin repeat"/>
    <property type="match status" value="1"/>
</dbReference>
<dbReference type="InterPro" id="IPR002110">
    <property type="entry name" value="Ankyrin_rpt"/>
</dbReference>
<dbReference type="Proteomes" id="UP001244341">
    <property type="component" value="Chromosome 7b"/>
</dbReference>
<evidence type="ECO:0000256" key="3">
    <source>
        <dbReference type="PROSITE-ProRule" id="PRU00023"/>
    </source>
</evidence>
<feature type="repeat" description="ANK" evidence="3">
    <location>
        <begin position="139"/>
        <end position="171"/>
    </location>
</feature>
<organism evidence="5 6">
    <name type="scientific">Tetradesmus obliquus</name>
    <name type="common">Green alga</name>
    <name type="synonym">Acutodesmus obliquus</name>
    <dbReference type="NCBI Taxonomy" id="3088"/>
    <lineage>
        <taxon>Eukaryota</taxon>
        <taxon>Viridiplantae</taxon>
        <taxon>Chlorophyta</taxon>
        <taxon>core chlorophytes</taxon>
        <taxon>Chlorophyceae</taxon>
        <taxon>CS clade</taxon>
        <taxon>Sphaeropleales</taxon>
        <taxon>Scenedesmaceae</taxon>
        <taxon>Tetradesmus</taxon>
    </lineage>
</organism>
<feature type="compositionally biased region" description="Low complexity" evidence="4">
    <location>
        <begin position="23"/>
        <end position="38"/>
    </location>
</feature>
<dbReference type="PROSITE" id="PS50297">
    <property type="entry name" value="ANK_REP_REGION"/>
    <property type="match status" value="3"/>
</dbReference>
<feature type="region of interest" description="Disordered" evidence="4">
    <location>
        <begin position="1"/>
        <end position="38"/>
    </location>
</feature>
<reference evidence="5 6" key="1">
    <citation type="submission" date="2023-05" db="EMBL/GenBank/DDBJ databases">
        <title>A 100% complete, gapless, phased diploid assembly of the Scenedesmus obliquus UTEX 3031 genome.</title>
        <authorList>
            <person name="Biondi T.C."/>
            <person name="Hanschen E.R."/>
            <person name="Kwon T."/>
            <person name="Eng W."/>
            <person name="Kruse C.P.S."/>
            <person name="Koehler S.I."/>
            <person name="Kunde Y."/>
            <person name="Gleasner C.D."/>
            <person name="You Mak K.T."/>
            <person name="Polle J."/>
            <person name="Hovde B.T."/>
            <person name="Starkenburg S.R."/>
        </authorList>
    </citation>
    <scope>NUCLEOTIDE SEQUENCE [LARGE SCALE GENOMIC DNA]</scope>
    <source>
        <strain evidence="5 6">DOE0152z</strain>
    </source>
</reference>
<keyword evidence="1" id="KW-0677">Repeat</keyword>
<gene>
    <name evidence="5" type="ORF">OEZ85_012979</name>
</gene>
<evidence type="ECO:0000256" key="2">
    <source>
        <dbReference type="ARBA" id="ARBA00023043"/>
    </source>
</evidence>
<dbReference type="PANTHER" id="PTHR24198:SF165">
    <property type="entry name" value="ANKYRIN REPEAT-CONTAINING PROTEIN-RELATED"/>
    <property type="match status" value="1"/>
</dbReference>
<evidence type="ECO:0000313" key="5">
    <source>
        <dbReference type="EMBL" id="WIA16273.1"/>
    </source>
</evidence>
<keyword evidence="6" id="KW-1185">Reference proteome</keyword>
<evidence type="ECO:0000313" key="6">
    <source>
        <dbReference type="Proteomes" id="UP001244341"/>
    </source>
</evidence>
<dbReference type="EMBL" id="CP126214">
    <property type="protein sequence ID" value="WIA16273.1"/>
    <property type="molecule type" value="Genomic_DNA"/>
</dbReference>
<dbReference type="Gene3D" id="1.25.40.20">
    <property type="entry name" value="Ankyrin repeat-containing domain"/>
    <property type="match status" value="3"/>
</dbReference>
<protein>
    <recommendedName>
        <fullName evidence="7">F-box domain-containing protein</fullName>
    </recommendedName>
</protein>
<name>A0ABY8U489_TETOB</name>
<dbReference type="PANTHER" id="PTHR24198">
    <property type="entry name" value="ANKYRIN REPEAT AND PROTEIN KINASE DOMAIN-CONTAINING PROTEIN"/>
    <property type="match status" value="1"/>
</dbReference>
<dbReference type="PROSITE" id="PS50088">
    <property type="entry name" value="ANK_REPEAT"/>
    <property type="match status" value="3"/>
</dbReference>
<feature type="repeat" description="ANK" evidence="3">
    <location>
        <begin position="314"/>
        <end position="339"/>
    </location>
</feature>